<organism evidence="1 2">
    <name type="scientific">Aspergillus caelatus</name>
    <dbReference type="NCBI Taxonomy" id="61420"/>
    <lineage>
        <taxon>Eukaryota</taxon>
        <taxon>Fungi</taxon>
        <taxon>Dikarya</taxon>
        <taxon>Ascomycota</taxon>
        <taxon>Pezizomycotina</taxon>
        <taxon>Eurotiomycetes</taxon>
        <taxon>Eurotiomycetidae</taxon>
        <taxon>Eurotiales</taxon>
        <taxon>Aspergillaceae</taxon>
        <taxon>Aspergillus</taxon>
        <taxon>Aspergillus subgen. Circumdati</taxon>
    </lineage>
</organism>
<accession>A0A5N7AEG4</accession>
<evidence type="ECO:0000313" key="2">
    <source>
        <dbReference type="Proteomes" id="UP000326268"/>
    </source>
</evidence>
<reference evidence="1 2" key="1">
    <citation type="submission" date="2019-04" db="EMBL/GenBank/DDBJ databases">
        <title>Friends and foes A comparative genomics studyof 23 Aspergillus species from section Flavi.</title>
        <authorList>
            <consortium name="DOE Joint Genome Institute"/>
            <person name="Kjaerbolling I."/>
            <person name="Vesth T."/>
            <person name="Frisvad J.C."/>
            <person name="Nybo J.L."/>
            <person name="Theobald S."/>
            <person name="Kildgaard S."/>
            <person name="Isbrandt T."/>
            <person name="Kuo A."/>
            <person name="Sato A."/>
            <person name="Lyhne E.K."/>
            <person name="Kogle M.E."/>
            <person name="Wiebenga A."/>
            <person name="Kun R.S."/>
            <person name="Lubbers R.J."/>
            <person name="Makela M.R."/>
            <person name="Barry K."/>
            <person name="Chovatia M."/>
            <person name="Clum A."/>
            <person name="Daum C."/>
            <person name="Haridas S."/>
            <person name="He G."/>
            <person name="LaButti K."/>
            <person name="Lipzen A."/>
            <person name="Mondo S."/>
            <person name="Riley R."/>
            <person name="Salamov A."/>
            <person name="Simmons B.A."/>
            <person name="Magnuson J.K."/>
            <person name="Henrissat B."/>
            <person name="Mortensen U.H."/>
            <person name="Larsen T.O."/>
            <person name="Devries R.P."/>
            <person name="Grigoriev I.V."/>
            <person name="Machida M."/>
            <person name="Baker S.E."/>
            <person name="Andersen M.R."/>
        </authorList>
    </citation>
    <scope>NUCLEOTIDE SEQUENCE [LARGE SCALE GENOMIC DNA]</scope>
    <source>
        <strain evidence="1 2">CBS 763.97</strain>
    </source>
</reference>
<protein>
    <submittedName>
        <fullName evidence="1">Uncharacterized protein</fullName>
    </submittedName>
</protein>
<dbReference type="AlphaFoldDB" id="A0A5N7AEG4"/>
<dbReference type="RefSeq" id="XP_031931186.1">
    <property type="nucleotide sequence ID" value="XM_032065714.1"/>
</dbReference>
<dbReference type="Proteomes" id="UP000326268">
    <property type="component" value="Unassembled WGS sequence"/>
</dbReference>
<gene>
    <name evidence="1" type="ORF">BDV27DRAFT_122800</name>
</gene>
<name>A0A5N7AEG4_9EURO</name>
<dbReference type="GeneID" id="43650160"/>
<proteinExistence type="predicted"/>
<sequence length="72" mass="7917">MFYWPKTPPSRGQRRSPGCPFAHQVKTHTTSANRTLLITLNPFTNTGSAAIFRAFAALYAFPTGPNSIALIH</sequence>
<evidence type="ECO:0000313" key="1">
    <source>
        <dbReference type="EMBL" id="KAE8368105.1"/>
    </source>
</evidence>
<dbReference type="EMBL" id="ML737588">
    <property type="protein sequence ID" value="KAE8368105.1"/>
    <property type="molecule type" value="Genomic_DNA"/>
</dbReference>
<keyword evidence="2" id="KW-1185">Reference proteome</keyword>